<dbReference type="STRING" id="6290.A0A0N4W4L7"/>
<evidence type="ECO:0000256" key="4">
    <source>
        <dbReference type="ARBA" id="ARBA00022679"/>
    </source>
</evidence>
<keyword evidence="6" id="KW-0735">Signal-anchor</keyword>
<dbReference type="Pfam" id="PF02485">
    <property type="entry name" value="Branch"/>
    <property type="match status" value="1"/>
</dbReference>
<dbReference type="OrthoDB" id="5854369at2759"/>
<evidence type="ECO:0000256" key="9">
    <source>
        <dbReference type="ARBA" id="ARBA00023180"/>
    </source>
</evidence>
<evidence type="ECO:0000256" key="1">
    <source>
        <dbReference type="ARBA" id="ARBA00004606"/>
    </source>
</evidence>
<reference evidence="13" key="1">
    <citation type="submission" date="2017-02" db="UniProtKB">
        <authorList>
            <consortium name="WormBaseParasite"/>
        </authorList>
    </citation>
    <scope>IDENTIFICATION</scope>
</reference>
<keyword evidence="9" id="KW-0325">Glycoprotein</keyword>
<dbReference type="Proteomes" id="UP000268014">
    <property type="component" value="Unassembled WGS sequence"/>
</dbReference>
<dbReference type="InterPro" id="IPR003406">
    <property type="entry name" value="Glyco_trans_14"/>
</dbReference>
<keyword evidence="7" id="KW-1133">Transmembrane helix</keyword>
<keyword evidence="8" id="KW-0472">Membrane</keyword>
<evidence type="ECO:0000256" key="5">
    <source>
        <dbReference type="ARBA" id="ARBA00022692"/>
    </source>
</evidence>
<dbReference type="AlphaFoldDB" id="A0A0N4W4L7"/>
<evidence type="ECO:0000256" key="6">
    <source>
        <dbReference type="ARBA" id="ARBA00022968"/>
    </source>
</evidence>
<organism evidence="13">
    <name type="scientific">Haemonchus placei</name>
    <name type="common">Barber's pole worm</name>
    <dbReference type="NCBI Taxonomy" id="6290"/>
    <lineage>
        <taxon>Eukaryota</taxon>
        <taxon>Metazoa</taxon>
        <taxon>Ecdysozoa</taxon>
        <taxon>Nematoda</taxon>
        <taxon>Chromadorea</taxon>
        <taxon>Rhabditida</taxon>
        <taxon>Rhabditina</taxon>
        <taxon>Rhabditomorpha</taxon>
        <taxon>Strongyloidea</taxon>
        <taxon>Trichostrongylidae</taxon>
        <taxon>Haemonchus</taxon>
    </lineage>
</organism>
<comment type="similarity">
    <text evidence="10">Belongs to the glycosyltransferase 14 family.</text>
</comment>
<dbReference type="PANTHER" id="PTHR19297">
    <property type="entry name" value="GLYCOSYLTRANSFERASE 14 FAMILY MEMBER"/>
    <property type="match status" value="1"/>
</dbReference>
<evidence type="ECO:0000313" key="11">
    <source>
        <dbReference type="EMBL" id="VDO24117.1"/>
    </source>
</evidence>
<name>A0A0N4W4L7_HAEPC</name>
<dbReference type="GO" id="GO:0008375">
    <property type="term" value="F:acetylglucosaminyltransferase activity"/>
    <property type="evidence" value="ECO:0007669"/>
    <property type="project" value="TreeGrafter"/>
</dbReference>
<dbReference type="EMBL" id="UZAF01016257">
    <property type="protein sequence ID" value="VDO24117.1"/>
    <property type="molecule type" value="Genomic_DNA"/>
</dbReference>
<sequence>MKHFSCDAIKRWFDFFPILSEEEHRFPLAYSMLVHKDVTQVMMLLSAIYQPQNQFCVAVDGNADETFWQVLKAVSHCYPNIRVLVAKRIEWCSYEIIEAIFGCVMRLAKSTADWKYMQILSGVDAPLKTNLEMVRILTALNGSFNTEIAPFEWYRLNRKRMKDSPLPIIKSSLAATFSREAAKFMAENKMVQEQFRFLKGTSCADESLWGTIAGNPGLLPMPGGFDGRDFLWRKYGCINKSRHCLKVTFRVIGRYYRLSCIYGVDDLPVLVRRSELMAHKLYLDFQPAAFFCLIKFEQLRNIKFMSLHSISLCVECRCLERVINPLWSLNEP</sequence>
<evidence type="ECO:0000313" key="13">
    <source>
        <dbReference type="WBParaSite" id="HPLM_0000484401-mRNA-1"/>
    </source>
</evidence>
<evidence type="ECO:0000256" key="7">
    <source>
        <dbReference type="ARBA" id="ARBA00022989"/>
    </source>
</evidence>
<comment type="pathway">
    <text evidence="2">Protein modification; protein glycosylation.</text>
</comment>
<accession>A0A0N4W4L7</accession>
<dbReference type="WBParaSite" id="HPLM_0000484401-mRNA-1">
    <property type="protein sequence ID" value="HPLM_0000484401-mRNA-1"/>
    <property type="gene ID" value="HPLM_0000484401"/>
</dbReference>
<evidence type="ECO:0000256" key="8">
    <source>
        <dbReference type="ARBA" id="ARBA00023136"/>
    </source>
</evidence>
<evidence type="ECO:0000256" key="2">
    <source>
        <dbReference type="ARBA" id="ARBA00004922"/>
    </source>
</evidence>
<reference evidence="11 12" key="2">
    <citation type="submission" date="2018-11" db="EMBL/GenBank/DDBJ databases">
        <authorList>
            <consortium name="Pathogen Informatics"/>
        </authorList>
    </citation>
    <scope>NUCLEOTIDE SEQUENCE [LARGE SCALE GENOMIC DNA]</scope>
    <source>
        <strain evidence="11 12">MHpl1</strain>
    </source>
</reference>
<dbReference type="PANTHER" id="PTHR19297:SF185">
    <property type="entry name" value="BETA-1,3-GALACTOSYL-O-GLYCOSYL-GLYCOPROTEIN BETA-1,6-N-ACETYLGLUCOSAMINYLTRANSFERASE 3"/>
    <property type="match status" value="1"/>
</dbReference>
<dbReference type="GO" id="GO:0016020">
    <property type="term" value="C:membrane"/>
    <property type="evidence" value="ECO:0007669"/>
    <property type="project" value="UniProtKB-SubCell"/>
</dbReference>
<evidence type="ECO:0000313" key="12">
    <source>
        <dbReference type="Proteomes" id="UP000268014"/>
    </source>
</evidence>
<gene>
    <name evidence="11" type="ORF">HPLM_LOCUS4836</name>
</gene>
<keyword evidence="5" id="KW-0812">Transmembrane</keyword>
<keyword evidence="3" id="KW-0328">Glycosyltransferase</keyword>
<proteinExistence type="inferred from homology"/>
<evidence type="ECO:0000256" key="10">
    <source>
        <dbReference type="ARBA" id="ARBA00038150"/>
    </source>
</evidence>
<keyword evidence="4" id="KW-0808">Transferase</keyword>
<dbReference type="OMA" id="NGKLTNM"/>
<protein>
    <submittedName>
        <fullName evidence="13">Core-2/I-Branching enzyme</fullName>
    </submittedName>
</protein>
<comment type="subcellular location">
    <subcellularLocation>
        <location evidence="1">Membrane</location>
        <topology evidence="1">Single-pass type II membrane protein</topology>
    </subcellularLocation>
</comment>
<evidence type="ECO:0000256" key="3">
    <source>
        <dbReference type="ARBA" id="ARBA00022676"/>
    </source>
</evidence>
<keyword evidence="12" id="KW-1185">Reference proteome</keyword>